<comment type="caution">
    <text evidence="2">The sequence shown here is derived from an EMBL/GenBank/DDBJ whole genome shotgun (WGS) entry which is preliminary data.</text>
</comment>
<keyword evidence="1" id="KW-0472">Membrane</keyword>
<evidence type="ECO:0008006" key="4">
    <source>
        <dbReference type="Google" id="ProtNLM"/>
    </source>
</evidence>
<evidence type="ECO:0000256" key="1">
    <source>
        <dbReference type="SAM" id="Phobius"/>
    </source>
</evidence>
<dbReference type="AlphaFoldDB" id="A0AAV2QNY8"/>
<gene>
    <name evidence="2" type="ORF">MNOR_LOCUS15366</name>
</gene>
<evidence type="ECO:0000313" key="3">
    <source>
        <dbReference type="Proteomes" id="UP001497623"/>
    </source>
</evidence>
<feature type="transmembrane region" description="Helical" evidence="1">
    <location>
        <begin position="6"/>
        <end position="30"/>
    </location>
</feature>
<name>A0AAV2QNY8_MEGNR</name>
<proteinExistence type="predicted"/>
<reference evidence="2 3" key="1">
    <citation type="submission" date="2024-05" db="EMBL/GenBank/DDBJ databases">
        <authorList>
            <person name="Wallberg A."/>
        </authorList>
    </citation>
    <scope>NUCLEOTIDE SEQUENCE [LARGE SCALE GENOMIC DNA]</scope>
</reference>
<evidence type="ECO:0000313" key="2">
    <source>
        <dbReference type="EMBL" id="CAL4095256.1"/>
    </source>
</evidence>
<keyword evidence="1" id="KW-1133">Transmembrane helix</keyword>
<sequence>MFFSKVGWHIYEILFPQVVCCGILMVLVLWQHTDAACFGDEHGNTGCHTKPVCHPGGGCVMGAAPELRRPGGESLGHLSLIEVSAHISAPWIERQLCIWPVQLRQVLHPGPVGL</sequence>
<organism evidence="2 3">
    <name type="scientific">Meganyctiphanes norvegica</name>
    <name type="common">Northern krill</name>
    <name type="synonym">Thysanopoda norvegica</name>
    <dbReference type="NCBI Taxonomy" id="48144"/>
    <lineage>
        <taxon>Eukaryota</taxon>
        <taxon>Metazoa</taxon>
        <taxon>Ecdysozoa</taxon>
        <taxon>Arthropoda</taxon>
        <taxon>Crustacea</taxon>
        <taxon>Multicrustacea</taxon>
        <taxon>Malacostraca</taxon>
        <taxon>Eumalacostraca</taxon>
        <taxon>Eucarida</taxon>
        <taxon>Euphausiacea</taxon>
        <taxon>Euphausiidae</taxon>
        <taxon>Meganyctiphanes</taxon>
    </lineage>
</organism>
<dbReference type="Proteomes" id="UP001497623">
    <property type="component" value="Unassembled WGS sequence"/>
</dbReference>
<dbReference type="EMBL" id="CAXKWB010009585">
    <property type="protein sequence ID" value="CAL4095256.1"/>
    <property type="molecule type" value="Genomic_DNA"/>
</dbReference>
<protein>
    <recommendedName>
        <fullName evidence="4">Secreted protein</fullName>
    </recommendedName>
</protein>
<keyword evidence="3" id="KW-1185">Reference proteome</keyword>
<accession>A0AAV2QNY8</accession>
<keyword evidence="1" id="KW-0812">Transmembrane</keyword>